<dbReference type="KEGG" id="salo:EF888_19340"/>
<reference evidence="3 4" key="1">
    <citation type="submission" date="2018-05" db="EMBL/GenBank/DDBJ databases">
        <title>Genomic Encyclopedia of Type Strains, Phase IV (KMG-IV): sequencing the most valuable type-strain genomes for metagenomic binning, comparative biology and taxonomic classification.</title>
        <authorList>
            <person name="Goeker M."/>
        </authorList>
    </citation>
    <scope>NUCLEOTIDE SEQUENCE [LARGE SCALE GENOMIC DNA]</scope>
    <source>
        <strain evidence="3 4">DSM 103371</strain>
    </source>
</reference>
<accession>A0A316G2D3</accession>
<keyword evidence="1" id="KW-0732">Signal</keyword>
<evidence type="ECO:0000313" key="3">
    <source>
        <dbReference type="EMBL" id="PWK55104.1"/>
    </source>
</evidence>
<proteinExistence type="predicted"/>
<dbReference type="InterPro" id="IPR025711">
    <property type="entry name" value="PepSY"/>
</dbReference>
<keyword evidence="4" id="KW-1185">Reference proteome</keyword>
<dbReference type="RefSeq" id="WP_109760507.1">
    <property type="nucleotide sequence ID" value="NZ_CP034588.1"/>
</dbReference>
<evidence type="ECO:0000256" key="1">
    <source>
        <dbReference type="SAM" id="SignalP"/>
    </source>
</evidence>
<sequence>MIKLIPTALATLLLTGPAFAAAHAIDEATVAAIEAKLAEMKCQMDPADIEMEDGGYELDDVICEGGQQMDIELDADLNEVDRRLE</sequence>
<dbReference type="AlphaFoldDB" id="A0A316G2D3"/>
<dbReference type="Pfam" id="PF13670">
    <property type="entry name" value="PepSY_2"/>
    <property type="match status" value="1"/>
</dbReference>
<evidence type="ECO:0000259" key="2">
    <source>
        <dbReference type="Pfam" id="PF13670"/>
    </source>
</evidence>
<name>A0A316G2D3_9RHOB</name>
<protein>
    <submittedName>
        <fullName evidence="3">YpeB-like protein with putative protease inhibitory function</fullName>
    </submittedName>
</protein>
<comment type="caution">
    <text evidence="3">The sequence shown here is derived from an EMBL/GenBank/DDBJ whole genome shotgun (WGS) entry which is preliminary data.</text>
</comment>
<dbReference type="EMBL" id="QGGV01000009">
    <property type="protein sequence ID" value="PWK55104.1"/>
    <property type="molecule type" value="Genomic_DNA"/>
</dbReference>
<feature type="domain" description="PepSY" evidence="2">
    <location>
        <begin position="7"/>
        <end position="80"/>
    </location>
</feature>
<organism evidence="3 4">
    <name type="scientific">Silicimonas algicola</name>
    <dbReference type="NCBI Taxonomy" id="1826607"/>
    <lineage>
        <taxon>Bacteria</taxon>
        <taxon>Pseudomonadati</taxon>
        <taxon>Pseudomonadota</taxon>
        <taxon>Alphaproteobacteria</taxon>
        <taxon>Rhodobacterales</taxon>
        <taxon>Paracoccaceae</taxon>
    </lineage>
</organism>
<gene>
    <name evidence="3" type="ORF">C8D95_109192</name>
</gene>
<feature type="signal peptide" evidence="1">
    <location>
        <begin position="1"/>
        <end position="20"/>
    </location>
</feature>
<dbReference type="OrthoDB" id="583390at2"/>
<dbReference type="Proteomes" id="UP000245390">
    <property type="component" value="Unassembled WGS sequence"/>
</dbReference>
<feature type="chain" id="PRO_5016308234" evidence="1">
    <location>
        <begin position="21"/>
        <end position="85"/>
    </location>
</feature>
<evidence type="ECO:0000313" key="4">
    <source>
        <dbReference type="Proteomes" id="UP000245390"/>
    </source>
</evidence>